<dbReference type="InterPro" id="IPR021852">
    <property type="entry name" value="DUF3456"/>
</dbReference>
<dbReference type="InterPro" id="IPR042415">
    <property type="entry name" value="CNPY"/>
</dbReference>
<dbReference type="Pfam" id="PF11938">
    <property type="entry name" value="DUF3456"/>
    <property type="match status" value="1"/>
</dbReference>
<dbReference type="PANTHER" id="PTHR13341">
    <property type="entry name" value="MIR-INTERACTING SAPOSIN-LIKE PROTEIN"/>
    <property type="match status" value="1"/>
</dbReference>
<dbReference type="AlphaFoldDB" id="A0A0N5ADE1"/>
<evidence type="ECO:0000259" key="2">
    <source>
        <dbReference type="Pfam" id="PF11938"/>
    </source>
</evidence>
<feature type="domain" description="DUF3456" evidence="2">
    <location>
        <begin position="19"/>
        <end position="149"/>
    </location>
</feature>
<dbReference type="WBParaSite" id="SMUV_0000218701-mRNA-1">
    <property type="protein sequence ID" value="SMUV_0000218701-mRNA-1"/>
    <property type="gene ID" value="SMUV_0000218701"/>
</dbReference>
<sequence>MFVRHCDRQRQLRSVCFIACSLVITELESGIASVGSNKKIQVGSFRVNPNGNQEGLSSIPYARSEAHIHELLDSICDKSNQYVLAVHPTTGKSVYVRKDKTSSDGDNSKFTLAKLNHACSDFLDDYEDDVVKFIREKHADPVREFCHTRIGEKFFLV</sequence>
<name>A0A0N5ADE1_9BILA</name>
<protein>
    <submittedName>
        <fullName evidence="4">DUF3456 domain-containing protein</fullName>
    </submittedName>
</protein>
<reference evidence="4" key="1">
    <citation type="submission" date="2017-02" db="UniProtKB">
        <authorList>
            <consortium name="WormBaseParasite"/>
        </authorList>
    </citation>
    <scope>IDENTIFICATION</scope>
</reference>
<organism evidence="3 4">
    <name type="scientific">Syphacia muris</name>
    <dbReference type="NCBI Taxonomy" id="451379"/>
    <lineage>
        <taxon>Eukaryota</taxon>
        <taxon>Metazoa</taxon>
        <taxon>Ecdysozoa</taxon>
        <taxon>Nematoda</taxon>
        <taxon>Chromadorea</taxon>
        <taxon>Rhabditida</taxon>
        <taxon>Spirurina</taxon>
        <taxon>Oxyuridomorpha</taxon>
        <taxon>Oxyuroidea</taxon>
        <taxon>Oxyuridae</taxon>
        <taxon>Syphacia</taxon>
    </lineage>
</organism>
<dbReference type="Proteomes" id="UP000046393">
    <property type="component" value="Unplaced"/>
</dbReference>
<accession>A0A0N5ADE1</accession>
<comment type="similarity">
    <text evidence="1">Belongs to the canopy family.</text>
</comment>
<dbReference type="PANTHER" id="PTHR13341:SF2">
    <property type="entry name" value="PROTEIN SEELE"/>
    <property type="match status" value="1"/>
</dbReference>
<proteinExistence type="inferred from homology"/>
<evidence type="ECO:0000256" key="1">
    <source>
        <dbReference type="ARBA" id="ARBA00007285"/>
    </source>
</evidence>
<keyword evidence="3" id="KW-1185">Reference proteome</keyword>
<dbReference type="GO" id="GO:0005783">
    <property type="term" value="C:endoplasmic reticulum"/>
    <property type="evidence" value="ECO:0007669"/>
    <property type="project" value="TreeGrafter"/>
</dbReference>
<evidence type="ECO:0000313" key="3">
    <source>
        <dbReference type="Proteomes" id="UP000046393"/>
    </source>
</evidence>
<dbReference type="STRING" id="451379.A0A0N5ADE1"/>
<evidence type="ECO:0000313" key="4">
    <source>
        <dbReference type="WBParaSite" id="SMUV_0000218701-mRNA-1"/>
    </source>
</evidence>